<dbReference type="SUPFAM" id="SSF54909">
    <property type="entry name" value="Dimeric alpha+beta barrel"/>
    <property type="match status" value="1"/>
</dbReference>
<evidence type="ECO:0000313" key="2">
    <source>
        <dbReference type="Proteomes" id="UP000219329"/>
    </source>
</evidence>
<protein>
    <recommendedName>
        <fullName evidence="3">DUF4286 domain-containing protein</fullName>
    </recommendedName>
</protein>
<accession>A0A2A5WBS4</accession>
<gene>
    <name evidence="1" type="ORF">CNF02_07275</name>
</gene>
<evidence type="ECO:0008006" key="3">
    <source>
        <dbReference type="Google" id="ProtNLM"/>
    </source>
</evidence>
<evidence type="ECO:0000313" key="1">
    <source>
        <dbReference type="EMBL" id="PDH33821.1"/>
    </source>
</evidence>
<dbReference type="EMBL" id="NTJZ01000006">
    <property type="protein sequence ID" value="PDH33821.1"/>
    <property type="molecule type" value="Genomic_DNA"/>
</dbReference>
<proteinExistence type="predicted"/>
<dbReference type="Proteomes" id="UP000219329">
    <property type="component" value="Unassembled WGS sequence"/>
</dbReference>
<organism evidence="1 2">
    <name type="scientific">OM182 bacterium MED-G28</name>
    <dbReference type="NCBI Taxonomy" id="1986256"/>
    <lineage>
        <taxon>Bacteria</taxon>
        <taxon>Pseudomonadati</taxon>
        <taxon>Pseudomonadota</taxon>
        <taxon>Gammaproteobacteria</taxon>
        <taxon>OMG group</taxon>
        <taxon>OM182 clade</taxon>
    </lineage>
</organism>
<dbReference type="AlphaFoldDB" id="A0A2A5WBS4"/>
<dbReference type="InterPro" id="IPR011008">
    <property type="entry name" value="Dimeric_a/b-barrel"/>
</dbReference>
<reference evidence="1 2" key="1">
    <citation type="submission" date="2017-08" db="EMBL/GenBank/DDBJ databases">
        <title>Fine stratification of microbial communities through a metagenomic profile of the photic zone.</title>
        <authorList>
            <person name="Haro-Moreno J.M."/>
            <person name="Lopez-Perez M."/>
            <person name="De La Torre J."/>
            <person name="Picazo A."/>
            <person name="Camacho A."/>
            <person name="Rodriguez-Valera F."/>
        </authorList>
    </citation>
    <scope>NUCLEOTIDE SEQUENCE [LARGE SCALE GENOMIC DNA]</scope>
    <source>
        <strain evidence="1">MED-G28</strain>
    </source>
</reference>
<name>A0A2A5WBS4_9GAMM</name>
<sequence length="98" mass="11418">MIGREDEFNRWYDEIHLDEVLQISGFKSAQRFIVTEQQMQPSQSHSYLAIYELDDDDLEKTLQNLREASWLTMNNALDFATIDVSVVRALGETKFTSL</sequence>
<comment type="caution">
    <text evidence="1">The sequence shown here is derived from an EMBL/GenBank/DDBJ whole genome shotgun (WGS) entry which is preliminary data.</text>
</comment>